<sequence length="188" mass="21809">MDHYLNFRLLPDPEFPAPLLMNALFSKLHRALVQIDSRTIGISFPEVQQEKPSLGRCLRLHGTADHLERLMAENWLVGMQDHLVHPQLSIVPNNVQHCRIRRVQPKSNAERLRRRYLKRHPQLTNQDVEAKLPDSIETRIKLPFLRLKSQSNGHSFCLFLEHLPPQEQPVDGAFNTYGLSSEATIPWF</sequence>
<dbReference type="OrthoDB" id="259831at2"/>
<dbReference type="Pfam" id="PF09618">
    <property type="entry name" value="Cas_Csy4"/>
    <property type="match status" value="1"/>
</dbReference>
<keyword evidence="2" id="KW-1185">Reference proteome</keyword>
<reference evidence="1 2" key="1">
    <citation type="submission" date="2018-07" db="EMBL/GenBank/DDBJ databases">
        <title>Genomic Encyclopedia of Type Strains, Phase IV (KMG-IV): sequencing the most valuable type-strain genomes for metagenomic binning, comparative biology and taxonomic classification.</title>
        <authorList>
            <person name="Goeker M."/>
        </authorList>
    </citation>
    <scope>NUCLEOTIDE SEQUENCE [LARGE SCALE GENOMIC DNA]</scope>
    <source>
        <strain evidence="1 2">DSM 26407</strain>
    </source>
</reference>
<dbReference type="EMBL" id="QPJY01000014">
    <property type="protein sequence ID" value="RCX24878.1"/>
    <property type="molecule type" value="Genomic_DNA"/>
</dbReference>
<protein>
    <submittedName>
        <fullName evidence="1">CRISPR-associated Csy4 family protein</fullName>
    </submittedName>
</protein>
<dbReference type="NCBIfam" id="TIGR02563">
    <property type="entry name" value="cas_Csy4"/>
    <property type="match status" value="1"/>
</dbReference>
<gene>
    <name evidence="1" type="ORF">DFQ59_11434</name>
</gene>
<dbReference type="CDD" id="cd09739">
    <property type="entry name" value="Cas6_I-F"/>
    <property type="match status" value="1"/>
</dbReference>
<dbReference type="GO" id="GO:0043571">
    <property type="term" value="P:maintenance of CRISPR repeat elements"/>
    <property type="evidence" value="ECO:0007669"/>
    <property type="project" value="InterPro"/>
</dbReference>
<dbReference type="RefSeq" id="WP_114281078.1">
    <property type="nucleotide sequence ID" value="NZ_QPJY01000014.1"/>
</dbReference>
<dbReference type="InterPro" id="IPR013396">
    <property type="entry name" value="CRISPR-assoc_prot_Csy4"/>
</dbReference>
<dbReference type="InterPro" id="IPR042564">
    <property type="entry name" value="CRISPR-Cas6/Csy4_sf"/>
</dbReference>
<dbReference type="AlphaFoldDB" id="A0A369BVY2"/>
<evidence type="ECO:0000313" key="1">
    <source>
        <dbReference type="EMBL" id="RCX24878.1"/>
    </source>
</evidence>
<dbReference type="GO" id="GO:0004519">
    <property type="term" value="F:endonuclease activity"/>
    <property type="evidence" value="ECO:0007669"/>
    <property type="project" value="InterPro"/>
</dbReference>
<dbReference type="Gene3D" id="3.30.70.2540">
    <property type="entry name" value="CRISPR-associated endoribonuclease Cas6/Csy4"/>
    <property type="match status" value="1"/>
</dbReference>
<accession>A0A369BVY2</accession>
<comment type="caution">
    <text evidence="1">The sequence shown here is derived from an EMBL/GenBank/DDBJ whole genome shotgun (WGS) entry which is preliminary data.</text>
</comment>
<proteinExistence type="predicted"/>
<evidence type="ECO:0000313" key="2">
    <source>
        <dbReference type="Proteomes" id="UP000252707"/>
    </source>
</evidence>
<name>A0A369BVY2_9GAMM</name>
<organism evidence="1 2">
    <name type="scientific">Thioalbus denitrificans</name>
    <dbReference type="NCBI Taxonomy" id="547122"/>
    <lineage>
        <taxon>Bacteria</taxon>
        <taxon>Pseudomonadati</taxon>
        <taxon>Pseudomonadota</taxon>
        <taxon>Gammaproteobacteria</taxon>
        <taxon>Chromatiales</taxon>
        <taxon>Ectothiorhodospiraceae</taxon>
        <taxon>Thioalbus</taxon>
    </lineage>
</organism>
<dbReference type="Proteomes" id="UP000252707">
    <property type="component" value="Unassembled WGS sequence"/>
</dbReference>